<dbReference type="EMBL" id="AAYH02000049">
    <property type="protein sequence ID" value="EDO51724.1"/>
    <property type="molecule type" value="Genomic_DNA"/>
</dbReference>
<evidence type="ECO:0000313" key="12">
    <source>
        <dbReference type="EMBL" id="EDO51724.1"/>
    </source>
</evidence>
<proteinExistence type="inferred from homology"/>
<reference evidence="12" key="2">
    <citation type="submission" date="2013-11" db="EMBL/GenBank/DDBJ databases">
        <title>Draft genome sequence of Bacteroides uniformis (ATCC 8492).</title>
        <authorList>
            <person name="Sudarsanam P."/>
            <person name="Ley R."/>
            <person name="Guruge J."/>
            <person name="Turnbaugh P.J."/>
            <person name="Mahowald M."/>
            <person name="Liep D."/>
            <person name="Gordon J."/>
        </authorList>
    </citation>
    <scope>NUCLEOTIDE SEQUENCE</scope>
    <source>
        <strain evidence="12">ATCC 8492</strain>
    </source>
</reference>
<dbReference type="InterPro" id="IPR015375">
    <property type="entry name" value="NADH_PPase-like_N"/>
</dbReference>
<feature type="domain" description="Nudix hydrolase" evidence="11">
    <location>
        <begin position="153"/>
        <end position="278"/>
    </location>
</feature>
<dbReference type="GO" id="GO:0046872">
    <property type="term" value="F:metal ion binding"/>
    <property type="evidence" value="ECO:0007669"/>
    <property type="project" value="UniProtKB-KW"/>
</dbReference>
<dbReference type="EC" id="3.6.1.22" evidence="4"/>
<evidence type="ECO:0000256" key="4">
    <source>
        <dbReference type="ARBA" id="ARBA00012381"/>
    </source>
</evidence>
<evidence type="ECO:0000256" key="3">
    <source>
        <dbReference type="ARBA" id="ARBA00009595"/>
    </source>
</evidence>
<dbReference type="InterPro" id="IPR020476">
    <property type="entry name" value="Nudix_hydrolase"/>
</dbReference>
<keyword evidence="5" id="KW-0479">Metal-binding</keyword>
<dbReference type="NCBIfam" id="NF001299">
    <property type="entry name" value="PRK00241.1"/>
    <property type="match status" value="1"/>
</dbReference>
<protein>
    <recommendedName>
        <fullName evidence="4">NAD(+) diphosphatase</fullName>
        <ecNumber evidence="4">3.6.1.22</ecNumber>
    </recommendedName>
</protein>
<dbReference type="SUPFAM" id="SSF55811">
    <property type="entry name" value="Nudix"/>
    <property type="match status" value="1"/>
</dbReference>
<dbReference type="PROSITE" id="PS51462">
    <property type="entry name" value="NUDIX"/>
    <property type="match status" value="1"/>
</dbReference>
<dbReference type="Pfam" id="PF00293">
    <property type="entry name" value="NUDIX"/>
    <property type="match status" value="1"/>
</dbReference>
<dbReference type="PANTHER" id="PTHR42904">
    <property type="entry name" value="NUDIX HYDROLASE, NUDC SUBFAMILY"/>
    <property type="match status" value="1"/>
</dbReference>
<dbReference type="PROSITE" id="PS00893">
    <property type="entry name" value="NUDIX_BOX"/>
    <property type="match status" value="1"/>
</dbReference>
<evidence type="ECO:0000256" key="9">
    <source>
        <dbReference type="ARBA" id="ARBA00023679"/>
    </source>
</evidence>
<comment type="caution">
    <text evidence="12">The sequence shown here is derived from an EMBL/GenBank/DDBJ whole genome shotgun (WGS) entry which is preliminary data.</text>
</comment>
<comment type="cofactor">
    <cofactor evidence="1">
        <name>Mg(2+)</name>
        <dbReference type="ChEBI" id="CHEBI:18420"/>
    </cofactor>
</comment>
<keyword evidence="8" id="KW-0520">NAD</keyword>
<comment type="catalytic activity">
    <reaction evidence="9">
        <text>a 5'-end NAD(+)-phospho-ribonucleoside in mRNA + H2O = a 5'-end phospho-adenosine-phospho-ribonucleoside in mRNA + beta-nicotinamide D-ribonucleotide + 2 H(+)</text>
        <dbReference type="Rhea" id="RHEA:60876"/>
        <dbReference type="Rhea" id="RHEA-COMP:15698"/>
        <dbReference type="Rhea" id="RHEA-COMP:15719"/>
        <dbReference type="ChEBI" id="CHEBI:14649"/>
        <dbReference type="ChEBI" id="CHEBI:15377"/>
        <dbReference type="ChEBI" id="CHEBI:15378"/>
        <dbReference type="ChEBI" id="CHEBI:144029"/>
        <dbReference type="ChEBI" id="CHEBI:144051"/>
    </reaction>
    <physiologicalReaction direction="left-to-right" evidence="9">
        <dbReference type="Rhea" id="RHEA:60877"/>
    </physiologicalReaction>
</comment>
<comment type="cofactor">
    <cofactor evidence="2">
        <name>Zn(2+)</name>
        <dbReference type="ChEBI" id="CHEBI:29105"/>
    </cofactor>
</comment>
<keyword evidence="7" id="KW-0460">Magnesium</keyword>
<evidence type="ECO:0000256" key="5">
    <source>
        <dbReference type="ARBA" id="ARBA00022723"/>
    </source>
</evidence>
<evidence type="ECO:0000313" key="13">
    <source>
        <dbReference type="Proteomes" id="UP000004110"/>
    </source>
</evidence>
<dbReference type="Gene3D" id="3.90.79.10">
    <property type="entry name" value="Nucleoside Triphosphate Pyrophosphohydrolase"/>
    <property type="match status" value="1"/>
</dbReference>
<dbReference type="Proteomes" id="UP000004110">
    <property type="component" value="Unassembled WGS sequence"/>
</dbReference>
<sequence>MFIPPKIIKQQTMEKSTEPQPSTQWFVFFKDQLLLKKGYTDKGEIKYSVPVSIEPPLTPEAGSNIHEVFPPNGKQVRAFALEQPVAETDEWVMIGLRASYDYISPDEYRSAGKAFQILYWDEHSHFCPVCGTAMEHQTPIMKKCPNCGNEMYPPVSTAIIVLIRKGDEILLVHARNFRGTFYGLVAGFLEAGETLEECVEREVFEETGLKVKNITYFSNQPWPYPSGLMVGFIADYESGEIKLQEDELTAAAFYSKDNLPEIPRKLSIARRLIDWWMENN</sequence>
<dbReference type="InterPro" id="IPR000086">
    <property type="entry name" value="NUDIX_hydrolase_dom"/>
</dbReference>
<evidence type="ECO:0000256" key="10">
    <source>
        <dbReference type="RuleBase" id="RU003476"/>
    </source>
</evidence>
<evidence type="ECO:0000256" key="7">
    <source>
        <dbReference type="ARBA" id="ARBA00022842"/>
    </source>
</evidence>
<dbReference type="Gene3D" id="3.90.79.20">
    <property type="match status" value="1"/>
</dbReference>
<dbReference type="GO" id="GO:0016787">
    <property type="term" value="F:hydrolase activity"/>
    <property type="evidence" value="ECO:0007669"/>
    <property type="project" value="UniProtKB-KW"/>
</dbReference>
<dbReference type="CDD" id="cd03429">
    <property type="entry name" value="NUDIX_NADH_pyrophosphatase_Nudt13"/>
    <property type="match status" value="1"/>
</dbReference>
<organism evidence="12 13">
    <name type="scientific">Bacteroides uniformis (strain ATCC 8492 / DSM 6597 / CCUG 4942 / CIP 103695 / JCM 5828 / KCTC 5204 / NCTC 13054 / VPI 0061)</name>
    <dbReference type="NCBI Taxonomy" id="411479"/>
    <lineage>
        <taxon>Bacteria</taxon>
        <taxon>Pseudomonadati</taxon>
        <taxon>Bacteroidota</taxon>
        <taxon>Bacteroidia</taxon>
        <taxon>Bacteroidales</taxon>
        <taxon>Bacteroidaceae</taxon>
        <taxon>Bacteroides</taxon>
    </lineage>
</organism>
<evidence type="ECO:0000259" key="11">
    <source>
        <dbReference type="PROSITE" id="PS51462"/>
    </source>
</evidence>
<reference evidence="12" key="1">
    <citation type="submission" date="2007-06" db="EMBL/GenBank/DDBJ databases">
        <authorList>
            <person name="Fulton L."/>
            <person name="Clifton S."/>
            <person name="Fulton B."/>
            <person name="Xu J."/>
            <person name="Minx P."/>
            <person name="Pepin K.H."/>
            <person name="Johnson M."/>
            <person name="Thiruvilangam P."/>
            <person name="Bhonagiri V."/>
            <person name="Nash W.E."/>
            <person name="Mardis E.R."/>
            <person name="Wilson R.K."/>
        </authorList>
    </citation>
    <scope>NUCLEOTIDE SEQUENCE [LARGE SCALE GENOMIC DNA]</scope>
    <source>
        <strain evidence="12">ATCC 8492</strain>
    </source>
</reference>
<comment type="similarity">
    <text evidence="3">Belongs to the Nudix hydrolase family. NudC subfamily.</text>
</comment>
<dbReference type="InterPro" id="IPR015797">
    <property type="entry name" value="NUDIX_hydrolase-like_dom_sf"/>
</dbReference>
<dbReference type="PRINTS" id="PR00502">
    <property type="entry name" value="NUDIXFAMILY"/>
</dbReference>
<dbReference type="Pfam" id="PF09296">
    <property type="entry name" value="NUDIX-like"/>
    <property type="match status" value="1"/>
</dbReference>
<accession>A0ABC9N4W2</accession>
<evidence type="ECO:0000256" key="1">
    <source>
        <dbReference type="ARBA" id="ARBA00001946"/>
    </source>
</evidence>
<dbReference type="PANTHER" id="PTHR42904:SF6">
    <property type="entry name" value="NAD-CAPPED RNA HYDROLASE NUDT12"/>
    <property type="match status" value="1"/>
</dbReference>
<dbReference type="FunFam" id="3.90.79.10:FF:000051">
    <property type="entry name" value="Probable NADH pyrophosphatase"/>
    <property type="match status" value="1"/>
</dbReference>
<evidence type="ECO:0000256" key="6">
    <source>
        <dbReference type="ARBA" id="ARBA00022801"/>
    </source>
</evidence>
<name>A0ABC9N4W2_BACUC</name>
<gene>
    <name evidence="12" type="ORF">BACUNI_04272</name>
</gene>
<dbReference type="InterPro" id="IPR020084">
    <property type="entry name" value="NUDIX_hydrolase_CS"/>
</dbReference>
<keyword evidence="6 10" id="KW-0378">Hydrolase</keyword>
<dbReference type="InterPro" id="IPR050241">
    <property type="entry name" value="NAD-cap_RNA_hydrolase_NudC"/>
</dbReference>
<keyword evidence="13" id="KW-1185">Reference proteome</keyword>
<evidence type="ECO:0000256" key="8">
    <source>
        <dbReference type="ARBA" id="ARBA00023027"/>
    </source>
</evidence>
<evidence type="ECO:0000256" key="2">
    <source>
        <dbReference type="ARBA" id="ARBA00001947"/>
    </source>
</evidence>
<dbReference type="AlphaFoldDB" id="A0ABC9N4W2"/>
<dbReference type="InterPro" id="IPR049734">
    <property type="entry name" value="NudC-like_C"/>
</dbReference>